<accession>A0A6J1G573</accession>
<evidence type="ECO:0000313" key="4">
    <source>
        <dbReference type="RefSeq" id="XP_022946881.1"/>
    </source>
</evidence>
<evidence type="ECO:0000313" key="5">
    <source>
        <dbReference type="RefSeq" id="XP_022946889.1"/>
    </source>
</evidence>
<dbReference type="PROSITE" id="PS51257">
    <property type="entry name" value="PROKAR_LIPOPROTEIN"/>
    <property type="match status" value="1"/>
</dbReference>
<dbReference type="PANTHER" id="PTHR31048">
    <property type="entry name" value="OS03G0233200 PROTEIN"/>
    <property type="match status" value="1"/>
</dbReference>
<keyword evidence="3" id="KW-1185">Reference proteome</keyword>
<dbReference type="RefSeq" id="XP_022946889.1">
    <property type="nucleotide sequence ID" value="XM_023091121.1"/>
</dbReference>
<dbReference type="Pfam" id="PF00314">
    <property type="entry name" value="Thaumatin"/>
    <property type="match status" value="1"/>
</dbReference>
<dbReference type="GeneID" id="111450818"/>
<reference evidence="4 5" key="1">
    <citation type="submission" date="2025-04" db="UniProtKB">
        <authorList>
            <consortium name="RefSeq"/>
        </authorList>
    </citation>
    <scope>IDENTIFICATION</scope>
    <source>
        <tissue evidence="4 5">Young leaves</tissue>
    </source>
</reference>
<comment type="similarity">
    <text evidence="1">Belongs to the thaumatin family.</text>
</comment>
<evidence type="ECO:0000256" key="1">
    <source>
        <dbReference type="ARBA" id="ARBA00010607"/>
    </source>
</evidence>
<organism evidence="3 5">
    <name type="scientific">Cucurbita moschata</name>
    <name type="common">Winter crookneck squash</name>
    <name type="synonym">Cucurbita pepo var. moschata</name>
    <dbReference type="NCBI Taxonomy" id="3662"/>
    <lineage>
        <taxon>Eukaryota</taxon>
        <taxon>Viridiplantae</taxon>
        <taxon>Streptophyta</taxon>
        <taxon>Embryophyta</taxon>
        <taxon>Tracheophyta</taxon>
        <taxon>Spermatophyta</taxon>
        <taxon>Magnoliopsida</taxon>
        <taxon>eudicotyledons</taxon>
        <taxon>Gunneridae</taxon>
        <taxon>Pentapetalae</taxon>
        <taxon>rosids</taxon>
        <taxon>fabids</taxon>
        <taxon>Cucurbitales</taxon>
        <taxon>Cucurbitaceae</taxon>
        <taxon>Cucurbiteae</taxon>
        <taxon>Cucurbita</taxon>
    </lineage>
</organism>
<dbReference type="AlphaFoldDB" id="A0A6J1G573"/>
<dbReference type="SUPFAM" id="SSF49870">
    <property type="entry name" value="Osmotin, thaumatin-like protein"/>
    <property type="match status" value="1"/>
</dbReference>
<dbReference type="Gene3D" id="2.60.110.10">
    <property type="entry name" value="Thaumatin"/>
    <property type="match status" value="1"/>
</dbReference>
<dbReference type="RefSeq" id="XP_022946881.1">
    <property type="nucleotide sequence ID" value="XM_023091113.1"/>
</dbReference>
<dbReference type="Proteomes" id="UP000504609">
    <property type="component" value="Unplaced"/>
</dbReference>
<dbReference type="PROSITE" id="PS51367">
    <property type="entry name" value="THAUMATIN_2"/>
    <property type="match status" value="1"/>
</dbReference>
<dbReference type="InterPro" id="IPR017949">
    <property type="entry name" value="Thaumatin_CS"/>
</dbReference>
<evidence type="ECO:0000313" key="3">
    <source>
        <dbReference type="Proteomes" id="UP000504609"/>
    </source>
</evidence>
<proteinExistence type="inferred from homology"/>
<protein>
    <submittedName>
        <fullName evidence="4 5">Protein P21-like</fullName>
    </submittedName>
</protein>
<gene>
    <name evidence="4 5" type="primary">LOC111450818</name>
</gene>
<name>A0A6J1G573_CUCMO</name>
<dbReference type="FunFam" id="2.60.110.10:FF:000003">
    <property type="entry name" value="Thaumatin I"/>
    <property type="match status" value="1"/>
</dbReference>
<evidence type="ECO:0000256" key="2">
    <source>
        <dbReference type="ARBA" id="ARBA00023157"/>
    </source>
</evidence>
<dbReference type="InterPro" id="IPR037176">
    <property type="entry name" value="Osmotin/thaumatin-like_sf"/>
</dbReference>
<dbReference type="PRINTS" id="PR00347">
    <property type="entry name" value="THAUMATIN"/>
</dbReference>
<dbReference type="InterPro" id="IPR001938">
    <property type="entry name" value="Thaumatin"/>
</dbReference>
<dbReference type="KEGG" id="cmos:111450818"/>
<dbReference type="SMART" id="SM00205">
    <property type="entry name" value="THN"/>
    <property type="match status" value="1"/>
</dbReference>
<dbReference type="PROSITE" id="PS00316">
    <property type="entry name" value="THAUMATIN_1"/>
    <property type="match status" value="1"/>
</dbReference>
<sequence>MIAISRTSSSPNPNAAMSCVRNKHLLFSILLLDFTFTNQFLQAQTLIGPNFDEALLPFGSHAITGTLSTRCNRPEFDGTIPFTLRNKCPFTVWAATIPGGGRQLQTNDAWVIDVPSGTTGGRIWGRTNCSFDKSGRGNCQTGDCGGVLQCVTFGSPPNTLAEFALDQFNDLDFFDVSLVDGFNIPMEFTPTSNGCSRGVRCAADINGQCPKVLKVAGGCNNPCTVFKTDEYCCSNFSTSCEPTNYSKFFKGQCPDAYSYPMDDATSTFTCPGAGATNYAVVFCPS</sequence>
<keyword evidence="2" id="KW-1015">Disulfide bond</keyword>